<dbReference type="SUPFAM" id="SSF52540">
    <property type="entry name" value="P-loop containing nucleoside triphosphate hydrolases"/>
    <property type="match status" value="3"/>
</dbReference>
<dbReference type="InterPro" id="IPR050206">
    <property type="entry name" value="FtsK/SpoIIIE/SftA"/>
</dbReference>
<dbReference type="RefSeq" id="WP_166283693.1">
    <property type="nucleotide sequence ID" value="NZ_JAANNP010000026.1"/>
</dbReference>
<feature type="binding site" evidence="3">
    <location>
        <begin position="977"/>
        <end position="984"/>
    </location>
    <ligand>
        <name>ATP</name>
        <dbReference type="ChEBI" id="CHEBI:30616"/>
    </ligand>
</feature>
<comment type="caution">
    <text evidence="5">The sequence shown here is derived from an EMBL/GenBank/DDBJ whole genome shotgun (WGS) entry which is preliminary data.</text>
</comment>
<dbReference type="SMART" id="SM00382">
    <property type="entry name" value="AAA"/>
    <property type="match status" value="3"/>
</dbReference>
<dbReference type="PANTHER" id="PTHR22683">
    <property type="entry name" value="SPORULATION PROTEIN RELATED"/>
    <property type="match status" value="1"/>
</dbReference>
<evidence type="ECO:0000256" key="1">
    <source>
        <dbReference type="ARBA" id="ARBA00022741"/>
    </source>
</evidence>
<dbReference type="Proteomes" id="UP000800981">
    <property type="component" value="Unassembled WGS sequence"/>
</dbReference>
<keyword evidence="6" id="KW-1185">Reference proteome</keyword>
<keyword evidence="5" id="KW-0131">Cell cycle</keyword>
<feature type="domain" description="FtsK" evidence="4">
    <location>
        <begin position="960"/>
        <end position="1154"/>
    </location>
</feature>
<dbReference type="Pfam" id="PF01580">
    <property type="entry name" value="FtsK_SpoIIIE"/>
    <property type="match status" value="2"/>
</dbReference>
<dbReference type="EMBL" id="JAANNP010000026">
    <property type="protein sequence ID" value="NHC15362.1"/>
    <property type="molecule type" value="Genomic_DNA"/>
</dbReference>
<keyword evidence="2 3" id="KW-0067">ATP-binding</keyword>
<protein>
    <submittedName>
        <fullName evidence="5">Cell division protein FtsK</fullName>
    </submittedName>
</protein>
<reference evidence="5 6" key="1">
    <citation type="submission" date="2020-03" db="EMBL/GenBank/DDBJ databases">
        <title>Two novel Motilibacter sp.</title>
        <authorList>
            <person name="Liu S."/>
        </authorList>
    </citation>
    <scope>NUCLEOTIDE SEQUENCE [LARGE SCALE GENOMIC DNA]</scope>
    <source>
        <strain evidence="5 6">E257</strain>
    </source>
</reference>
<sequence length="1447" mass="148839">MRVTLTVVDPATRQRRDVLVDAPARTPVGAVVDLLVARLRPQGGGRVTAYVRGEPLGRGEPFAGSPLRDGAVVGLDAPAEWPAEPVSVELQVVGGAGAGTVVPLPLGRTRLGAGAGVRLGALDVGSLEVDGLEGDALEVDVADDETCTVRGTGRLDGVPLCDEPLPWPPGALLRAGQCLLTVGPPAAADAVVHPAADGGLEVSRPPRLLASGASTAYRLPSTPAEPPRRPLPLLMALLPLALSGVLAWATGSAGYLLFGLLSPVSLIAGAVADRRSGRRSHRALLREHAERKAAIEADARGAALVERDARRHALPGPVTVRATATGPGRGLWERRRDDPDFLSLRVGCADVAADVTLEDPDREEHRRRVPLPLPDVPVGVPLARLGVLGVAGPAARPLARWLLLQAAVLHAPADLQVVVLGGRDSAPEWEWARWLPHCRPAAGQDCAALLAFEDEDAARRLAELAALVARRSAAREPLAAAQALGEPAVLVVVDGARRLRTLPGLVQVLREGPGVRVHVLCVEPEERLLPAECRAVVSPDPDGLVRVAEHQGPKTEAVLPDLVAAGWCEEAARGLAPLRAGGGDGEEAQLPAASRLLDVVGLSVPTAEGVRRRWARADGRLLAVLGESVDGPFALDVGRDGPHALVAGTTGAGKSELLQTLVATLAASYPPDRVAFVLVDYKGGAAFADCAALPHTVGMVTDLDGALVERALASLRAELARREHLLAAAGAKDVDAYLRSRNGTAGEPLPRLLIVIDEFASLVRELPDFVTGLVDIAQRGRSLGISLVMATQRPSGAVSPEIRANTNVRIALRMTDGAESSDVIDAPDAGRIPRQLPGRAYARLGHASLVPFQAARVGGPAPPAGSEPEPEPWAVPISVAALARPLPARPAAAGPASPVTDLSAFVDAVRAAADADGCPPPRRPWLPPLPATLALADLAEIAAEGAAAYGLVDLPAEQAQLPAVVDLAAFGHLFVVGAPRSGRSTALRTLAAALATAYPSSDVHLYALDCGGGGLQGLTALPHCGAVVGRTEPERAGRLLAHLSAEVRRRQDALAAGGYADVAEQRLAEPADRRLPHVVLLLDRWEGFVAALGEADGGRLVEEVTALLREGASAGVHVVAAGDRSLLLGRVGAASEDKLLLRLADTADYALGGVPARSVPPDGLSPGRALRADAAGSVQIALLDGALSGRDQAAALERLGARLALRDAAVPAHRRVPRVDALPARVSFDAAWDLRPSPLPARWAMVGVGGNALAAHGPDLTAGGGCFLVAGPPRSGRSTVLLAMARSLLAAGSRLVVAAPRASPLRSLAGQPGVVAVLPSAALEAAELGAALIRLGAGGVLLVDDAELLRDCPARETLLAAVQGAGDGGPGVVAAGTADEAFAGFSGWQVELRKSRRGVLLSPQGLADGDLIGVRLPRGLVGGPVQPGRALAQLGDGELLTLRVPLE</sequence>
<evidence type="ECO:0000256" key="3">
    <source>
        <dbReference type="PROSITE-ProRule" id="PRU00289"/>
    </source>
</evidence>
<dbReference type="InterPro" id="IPR027417">
    <property type="entry name" value="P-loop_NTPase"/>
</dbReference>
<evidence type="ECO:0000259" key="4">
    <source>
        <dbReference type="PROSITE" id="PS50901"/>
    </source>
</evidence>
<proteinExistence type="predicted"/>
<feature type="domain" description="FtsK" evidence="4">
    <location>
        <begin position="630"/>
        <end position="821"/>
    </location>
</feature>
<dbReference type="Gene3D" id="3.40.50.300">
    <property type="entry name" value="P-loop containing nucleotide triphosphate hydrolases"/>
    <property type="match status" value="4"/>
</dbReference>
<keyword evidence="5" id="KW-0132">Cell division</keyword>
<dbReference type="CDD" id="cd01127">
    <property type="entry name" value="TrwB_TraG_TraD_VirD4"/>
    <property type="match status" value="1"/>
</dbReference>
<name>A0ABX0H0P8_9ACTN</name>
<evidence type="ECO:0000256" key="2">
    <source>
        <dbReference type="ARBA" id="ARBA00022840"/>
    </source>
</evidence>
<accession>A0ABX0H0P8</accession>
<feature type="binding site" evidence="3">
    <location>
        <begin position="648"/>
        <end position="655"/>
    </location>
    <ligand>
        <name>ATP</name>
        <dbReference type="ChEBI" id="CHEBI:30616"/>
    </ligand>
</feature>
<dbReference type="PROSITE" id="PS50901">
    <property type="entry name" value="FTSK"/>
    <property type="match status" value="2"/>
</dbReference>
<evidence type="ECO:0000313" key="6">
    <source>
        <dbReference type="Proteomes" id="UP000800981"/>
    </source>
</evidence>
<evidence type="ECO:0000313" key="5">
    <source>
        <dbReference type="EMBL" id="NHC15362.1"/>
    </source>
</evidence>
<gene>
    <name evidence="5" type="ORF">G9H71_16395</name>
</gene>
<dbReference type="InterPro" id="IPR003593">
    <property type="entry name" value="AAA+_ATPase"/>
</dbReference>
<dbReference type="InterPro" id="IPR002543">
    <property type="entry name" value="FtsK_dom"/>
</dbReference>
<dbReference type="PANTHER" id="PTHR22683:SF1">
    <property type="entry name" value="TYPE VII SECRETION SYSTEM PROTEIN ESSC"/>
    <property type="match status" value="1"/>
</dbReference>
<keyword evidence="1 3" id="KW-0547">Nucleotide-binding</keyword>
<organism evidence="5 6">
    <name type="scientific">Motilibacter deserti</name>
    <dbReference type="NCBI Taxonomy" id="2714956"/>
    <lineage>
        <taxon>Bacteria</taxon>
        <taxon>Bacillati</taxon>
        <taxon>Actinomycetota</taxon>
        <taxon>Actinomycetes</taxon>
        <taxon>Motilibacterales</taxon>
        <taxon>Motilibacteraceae</taxon>
        <taxon>Motilibacter</taxon>
    </lineage>
</organism>
<dbReference type="GO" id="GO:0051301">
    <property type="term" value="P:cell division"/>
    <property type="evidence" value="ECO:0007669"/>
    <property type="project" value="UniProtKB-KW"/>
</dbReference>